<dbReference type="Gene3D" id="3.90.79.10">
    <property type="entry name" value="Nucleoside Triphosphate Pyrophosphohydrolase"/>
    <property type="match status" value="1"/>
</dbReference>
<dbReference type="PROSITE" id="PS51462">
    <property type="entry name" value="NUDIX"/>
    <property type="match status" value="1"/>
</dbReference>
<organism evidence="2 3">
    <name type="scientific">Trinickia dabaoshanensis</name>
    <dbReference type="NCBI Taxonomy" id="564714"/>
    <lineage>
        <taxon>Bacteria</taxon>
        <taxon>Pseudomonadati</taxon>
        <taxon>Pseudomonadota</taxon>
        <taxon>Betaproteobacteria</taxon>
        <taxon>Burkholderiales</taxon>
        <taxon>Burkholderiaceae</taxon>
        <taxon>Trinickia</taxon>
    </lineage>
</organism>
<protein>
    <submittedName>
        <fullName evidence="2">NUDIX hydrolase</fullName>
    </submittedName>
</protein>
<dbReference type="SUPFAM" id="SSF46785">
    <property type="entry name" value="Winged helix' DNA-binding domain"/>
    <property type="match status" value="1"/>
</dbReference>
<dbReference type="Proteomes" id="UP000235616">
    <property type="component" value="Unassembled WGS sequence"/>
</dbReference>
<dbReference type="PANTHER" id="PTHR43736:SF4">
    <property type="entry name" value="SLR1690 PROTEIN"/>
    <property type="match status" value="1"/>
</dbReference>
<dbReference type="PANTHER" id="PTHR43736">
    <property type="entry name" value="ADP-RIBOSE PYROPHOSPHATASE"/>
    <property type="match status" value="1"/>
</dbReference>
<dbReference type="InterPro" id="IPR036388">
    <property type="entry name" value="WH-like_DNA-bd_sf"/>
</dbReference>
<evidence type="ECO:0000313" key="2">
    <source>
        <dbReference type="EMBL" id="PMS17401.1"/>
    </source>
</evidence>
<gene>
    <name evidence="2" type="ORF">C0Z18_20125</name>
</gene>
<dbReference type="InterPro" id="IPR036390">
    <property type="entry name" value="WH_DNA-bd_sf"/>
</dbReference>
<dbReference type="InterPro" id="IPR015797">
    <property type="entry name" value="NUDIX_hydrolase-like_dom_sf"/>
</dbReference>
<dbReference type="GO" id="GO:0016787">
    <property type="term" value="F:hydrolase activity"/>
    <property type="evidence" value="ECO:0007669"/>
    <property type="project" value="UniProtKB-KW"/>
</dbReference>
<sequence>MAVSSKGEGPMTKTYKKPDVSVDVVLLTLAEPGLMVALHRRPGEPYAGALALPGGYIHADEDASLEDAARRTLREKTGLAPRYLEQLQTFAGPERDPRGWSVAISYVALVPFEELASVRGGVFEFYSVDAIPELAFDHSEQVRAAVLRVRNKSSYSTLPCWLLPEKFTLTQLQHTYEGVFGEAVTRATFRSRLGIKVGDVKAGEAVDEAGVLIATDDYQVGNQRPARLFRADKLGLFKRASW</sequence>
<evidence type="ECO:0000313" key="3">
    <source>
        <dbReference type="Proteomes" id="UP000235616"/>
    </source>
</evidence>
<comment type="caution">
    <text evidence="2">The sequence shown here is derived from an EMBL/GenBank/DDBJ whole genome shotgun (WGS) entry which is preliminary data.</text>
</comment>
<dbReference type="Gene3D" id="1.10.10.10">
    <property type="entry name" value="Winged helix-like DNA-binding domain superfamily/Winged helix DNA-binding domain"/>
    <property type="match status" value="1"/>
</dbReference>
<reference evidence="2 3" key="1">
    <citation type="submission" date="2018-01" db="EMBL/GenBank/DDBJ databases">
        <title>Whole genome analyses suggest that Burkholderia sensu lato contains two further novel genera in the rhizoxinica-symbiotica group Mycetohabitans gen. nov., and Trinickia gen. nov.: implications for the evolution of diazotrophy and nodulation in the Burkholderiaceae.</title>
        <authorList>
            <person name="Estrada-de los Santos P."/>
            <person name="Palmer M."/>
            <person name="Chavez-Ramirez B."/>
            <person name="Beukes C."/>
            <person name="Steenkamp E.T."/>
            <person name="Hirsch A.M."/>
            <person name="Manyaka P."/>
            <person name="Maluk M."/>
            <person name="Lafos M."/>
            <person name="Crook M."/>
            <person name="Gross E."/>
            <person name="Simon M.F."/>
            <person name="Bueno dos Reis Junior F."/>
            <person name="Poole P.S."/>
            <person name="Venter S.N."/>
            <person name="James E.K."/>
        </authorList>
    </citation>
    <scope>NUCLEOTIDE SEQUENCE [LARGE SCALE GENOMIC DNA]</scope>
    <source>
        <strain evidence="2 3">GIMN1.004</strain>
    </source>
</reference>
<keyword evidence="3" id="KW-1185">Reference proteome</keyword>
<dbReference type="EMBL" id="PNYA01000019">
    <property type="protein sequence ID" value="PMS17401.1"/>
    <property type="molecule type" value="Genomic_DNA"/>
</dbReference>
<accession>A0A2N7VJR4</accession>
<keyword evidence="2" id="KW-0378">Hydrolase</keyword>
<dbReference type="Pfam" id="PF00293">
    <property type="entry name" value="NUDIX"/>
    <property type="match status" value="1"/>
</dbReference>
<feature type="domain" description="Nudix hydrolase" evidence="1">
    <location>
        <begin position="17"/>
        <end position="148"/>
    </location>
</feature>
<dbReference type="InterPro" id="IPR054105">
    <property type="entry name" value="WHD_NrtR"/>
</dbReference>
<dbReference type="CDD" id="cd18873">
    <property type="entry name" value="NUDIX_NadM_like"/>
    <property type="match status" value="1"/>
</dbReference>
<dbReference type="InterPro" id="IPR000086">
    <property type="entry name" value="NUDIX_hydrolase_dom"/>
</dbReference>
<dbReference type="AlphaFoldDB" id="A0A2N7VJR4"/>
<dbReference type="Pfam" id="PF21906">
    <property type="entry name" value="WHD_NrtR"/>
    <property type="match status" value="1"/>
</dbReference>
<dbReference type="OrthoDB" id="542521at2"/>
<proteinExistence type="predicted"/>
<evidence type="ECO:0000259" key="1">
    <source>
        <dbReference type="PROSITE" id="PS51462"/>
    </source>
</evidence>
<dbReference type="SUPFAM" id="SSF55811">
    <property type="entry name" value="Nudix"/>
    <property type="match status" value="1"/>
</dbReference>
<name>A0A2N7VJR4_9BURK</name>